<evidence type="ECO:0000313" key="1">
    <source>
        <dbReference type="EMBL" id="QSG06705.1"/>
    </source>
</evidence>
<protein>
    <submittedName>
        <fullName evidence="1">Uncharacterized protein</fullName>
    </submittedName>
</protein>
<name>A0A897N6L6_9EURY</name>
<accession>A0A897N6L6</accession>
<reference evidence="1" key="1">
    <citation type="submission" date="2020-11" db="EMBL/GenBank/DDBJ databases">
        <title>Carbohydrate-dependent, anaerobic sulfur respiration: A novel catabolism in halophilic archaea.</title>
        <authorList>
            <person name="Sorokin D.Y."/>
            <person name="Messina E."/>
            <person name="Smedile F."/>
            <person name="La Cono V."/>
            <person name="Hallsworth J.E."/>
            <person name="Yakimov M.M."/>
        </authorList>
    </citation>
    <scope>NUCLEOTIDE SEQUENCE</scope>
    <source>
        <strain evidence="1">HSR12-1</strain>
    </source>
</reference>
<dbReference type="Proteomes" id="UP000663525">
    <property type="component" value="Chromosome"/>
</dbReference>
<sequence>MAGVRERYRPGRKCGVVGPNGPLQYRCEGRACRWWRGGPGCQRTVSSVRDSVRPG</sequence>
<proteinExistence type="predicted"/>
<organism evidence="1 2">
    <name type="scientific">Halapricum desulfuricans</name>
    <dbReference type="NCBI Taxonomy" id="2841257"/>
    <lineage>
        <taxon>Archaea</taxon>
        <taxon>Methanobacteriati</taxon>
        <taxon>Methanobacteriota</taxon>
        <taxon>Stenosarchaea group</taxon>
        <taxon>Halobacteria</taxon>
        <taxon>Halobacteriales</taxon>
        <taxon>Haloarculaceae</taxon>
        <taxon>Halapricum</taxon>
    </lineage>
</organism>
<dbReference type="EMBL" id="CP064787">
    <property type="protein sequence ID" value="QSG06705.1"/>
    <property type="molecule type" value="Genomic_DNA"/>
</dbReference>
<gene>
    <name evidence="1" type="ORF">HSR121_2384</name>
</gene>
<dbReference type="AlphaFoldDB" id="A0A897N6L6"/>
<evidence type="ECO:0000313" key="2">
    <source>
        <dbReference type="Proteomes" id="UP000663525"/>
    </source>
</evidence>